<evidence type="ECO:0000313" key="1">
    <source>
        <dbReference type="EMBL" id="KDP43658.1"/>
    </source>
</evidence>
<dbReference type="OrthoDB" id="1302510at2759"/>
<reference evidence="1 2" key="1">
    <citation type="journal article" date="2014" name="PLoS ONE">
        <title>Global Analysis of Gene Expression Profiles in Physic Nut (Jatropha curcas L.) Seedlings Exposed to Salt Stress.</title>
        <authorList>
            <person name="Zhang L."/>
            <person name="Zhang C."/>
            <person name="Wu P."/>
            <person name="Chen Y."/>
            <person name="Li M."/>
            <person name="Jiang H."/>
            <person name="Wu G."/>
        </authorList>
    </citation>
    <scope>NUCLEOTIDE SEQUENCE [LARGE SCALE GENOMIC DNA]</scope>
    <source>
        <strain evidence="2">cv. GZQX0401</strain>
        <tissue evidence="1">Young leaves</tissue>
    </source>
</reference>
<sequence length="104" mass="11499">MYERSAPWCTHHERMGHVGGRLIGGFGDTIDQFSRDENYSAARKRVISSQAGSEAESRIDELVLYLEAIGGSKKRKVYGIWSQESQFYCSSASASDTSTASSRP</sequence>
<evidence type="ECO:0000313" key="2">
    <source>
        <dbReference type="Proteomes" id="UP000027138"/>
    </source>
</evidence>
<gene>
    <name evidence="1" type="ORF">JCGZ_24116</name>
</gene>
<dbReference type="Proteomes" id="UP000027138">
    <property type="component" value="Unassembled WGS sequence"/>
</dbReference>
<accession>A0A067L8V4</accession>
<dbReference type="AlphaFoldDB" id="A0A067L8V4"/>
<keyword evidence="2" id="KW-1185">Reference proteome</keyword>
<name>A0A067L8V4_JATCU</name>
<protein>
    <submittedName>
        <fullName evidence="1">Uncharacterized protein</fullName>
    </submittedName>
</protein>
<dbReference type="EMBL" id="KK914263">
    <property type="protein sequence ID" value="KDP43658.1"/>
    <property type="molecule type" value="Genomic_DNA"/>
</dbReference>
<organism evidence="1 2">
    <name type="scientific">Jatropha curcas</name>
    <name type="common">Barbados nut</name>
    <dbReference type="NCBI Taxonomy" id="180498"/>
    <lineage>
        <taxon>Eukaryota</taxon>
        <taxon>Viridiplantae</taxon>
        <taxon>Streptophyta</taxon>
        <taxon>Embryophyta</taxon>
        <taxon>Tracheophyta</taxon>
        <taxon>Spermatophyta</taxon>
        <taxon>Magnoliopsida</taxon>
        <taxon>eudicotyledons</taxon>
        <taxon>Gunneridae</taxon>
        <taxon>Pentapetalae</taxon>
        <taxon>rosids</taxon>
        <taxon>fabids</taxon>
        <taxon>Malpighiales</taxon>
        <taxon>Euphorbiaceae</taxon>
        <taxon>Crotonoideae</taxon>
        <taxon>Jatropheae</taxon>
        <taxon>Jatropha</taxon>
    </lineage>
</organism>
<proteinExistence type="predicted"/>